<evidence type="ECO:0000313" key="3">
    <source>
        <dbReference type="Proteomes" id="UP001295684"/>
    </source>
</evidence>
<organism evidence="2 3">
    <name type="scientific">Euplotes crassus</name>
    <dbReference type="NCBI Taxonomy" id="5936"/>
    <lineage>
        <taxon>Eukaryota</taxon>
        <taxon>Sar</taxon>
        <taxon>Alveolata</taxon>
        <taxon>Ciliophora</taxon>
        <taxon>Intramacronucleata</taxon>
        <taxon>Spirotrichea</taxon>
        <taxon>Hypotrichia</taxon>
        <taxon>Euplotida</taxon>
        <taxon>Euplotidae</taxon>
        <taxon>Moneuplotes</taxon>
    </lineage>
</organism>
<proteinExistence type="predicted"/>
<dbReference type="Pfam" id="PF10262">
    <property type="entry name" value="Rdx"/>
    <property type="match status" value="1"/>
</dbReference>
<dbReference type="Proteomes" id="UP001295684">
    <property type="component" value="Unassembled WGS sequence"/>
</dbReference>
<gene>
    <name evidence="2" type="ORF">ECRASSUSDP1_LOCUS24424</name>
</gene>
<dbReference type="EMBL" id="CAMPGE010025150">
    <property type="protein sequence ID" value="CAI2382934.1"/>
    <property type="molecule type" value="Genomic_DNA"/>
</dbReference>
<name>A0AAD1Y1L8_EUPCR</name>
<dbReference type="NCBIfam" id="TIGR02174">
    <property type="entry name" value="CXXU_selWTH"/>
    <property type="match status" value="1"/>
</dbReference>
<protein>
    <submittedName>
        <fullName evidence="2">Uncharacterized protein</fullName>
    </submittedName>
</protein>
<dbReference type="SUPFAM" id="SSF52833">
    <property type="entry name" value="Thioredoxin-like"/>
    <property type="match status" value="1"/>
</dbReference>
<sequence>MGGCNANTNQARDPSEYTMDIQYCGDSSYRPKAVFVRKDIKKHFGKKINVVLEEDSSQTGNFEITLTNNKTGKSQLIHSKRSGDGFVKKETSDDFREKVQRFCSS</sequence>
<dbReference type="InterPro" id="IPR036249">
    <property type="entry name" value="Thioredoxin-like_sf"/>
</dbReference>
<dbReference type="InterPro" id="IPR011893">
    <property type="entry name" value="Selenoprotein_Rdx-typ"/>
</dbReference>
<keyword evidence="3" id="KW-1185">Reference proteome</keyword>
<dbReference type="Gene3D" id="3.40.30.10">
    <property type="entry name" value="Glutaredoxin"/>
    <property type="match status" value="1"/>
</dbReference>
<keyword evidence="1" id="KW-0676">Redox-active center</keyword>
<reference evidence="2" key="1">
    <citation type="submission" date="2023-07" db="EMBL/GenBank/DDBJ databases">
        <authorList>
            <consortium name="AG Swart"/>
            <person name="Singh M."/>
            <person name="Singh A."/>
            <person name="Seah K."/>
            <person name="Emmerich C."/>
        </authorList>
    </citation>
    <scope>NUCLEOTIDE SEQUENCE</scope>
    <source>
        <strain evidence="2">DP1</strain>
    </source>
</reference>
<evidence type="ECO:0000313" key="2">
    <source>
        <dbReference type="EMBL" id="CAI2382934.1"/>
    </source>
</evidence>
<comment type="caution">
    <text evidence="2">The sequence shown here is derived from an EMBL/GenBank/DDBJ whole genome shotgun (WGS) entry which is preliminary data.</text>
</comment>
<accession>A0AAD1Y1L8</accession>
<dbReference type="AlphaFoldDB" id="A0AAD1Y1L8"/>
<evidence type="ECO:0000256" key="1">
    <source>
        <dbReference type="ARBA" id="ARBA00023284"/>
    </source>
</evidence>